<reference evidence="2" key="1">
    <citation type="journal article" date="2014" name="Int. J. Syst. Evol. Microbiol.">
        <title>Complete genome sequence of Corynebacterium casei LMG S-19264T (=DSM 44701T), isolated from a smear-ripened cheese.</title>
        <authorList>
            <consortium name="US DOE Joint Genome Institute (JGI-PGF)"/>
            <person name="Walter F."/>
            <person name="Albersmeier A."/>
            <person name="Kalinowski J."/>
            <person name="Ruckert C."/>
        </authorList>
    </citation>
    <scope>NUCLEOTIDE SEQUENCE</scope>
    <source>
        <strain evidence="2">KCTC 42249</strain>
    </source>
</reference>
<gene>
    <name evidence="2" type="ORF">GCM10016234_07280</name>
</gene>
<comment type="caution">
    <text evidence="2">The sequence shown here is derived from an EMBL/GenBank/DDBJ whole genome shotgun (WGS) entry which is preliminary data.</text>
</comment>
<proteinExistence type="predicted"/>
<feature type="domain" description="TfoX N-terminal" evidence="1">
    <location>
        <begin position="8"/>
        <end position="102"/>
    </location>
</feature>
<dbReference type="RefSeq" id="WP_189501689.1">
    <property type="nucleotide sequence ID" value="NZ_BMZQ01000001.1"/>
</dbReference>
<dbReference type="Pfam" id="PF04993">
    <property type="entry name" value="TfoX_N"/>
    <property type="match status" value="1"/>
</dbReference>
<dbReference type="Proteomes" id="UP000630142">
    <property type="component" value="Unassembled WGS sequence"/>
</dbReference>
<evidence type="ECO:0000313" key="2">
    <source>
        <dbReference type="EMBL" id="GHD08109.1"/>
    </source>
</evidence>
<organism evidence="2 3">
    <name type="scientific">Tianweitania populi</name>
    <dbReference type="NCBI Taxonomy" id="1607949"/>
    <lineage>
        <taxon>Bacteria</taxon>
        <taxon>Pseudomonadati</taxon>
        <taxon>Pseudomonadota</taxon>
        <taxon>Alphaproteobacteria</taxon>
        <taxon>Hyphomicrobiales</taxon>
        <taxon>Phyllobacteriaceae</taxon>
        <taxon>Tianweitania</taxon>
    </lineage>
</organism>
<dbReference type="EMBL" id="BMZQ01000001">
    <property type="protein sequence ID" value="GHD08109.1"/>
    <property type="molecule type" value="Genomic_DNA"/>
</dbReference>
<sequence>MDDEAIREMFDGLGAVEIRRMFSGKGIYHRGLIVAILLYDEIMLKGDEETGRFYEAAGGTRWVYENKRTKQPVRMPYWSLPADIVDDRDQLAEWTRLAYESAMRVEAAKR</sequence>
<keyword evidence="3" id="KW-1185">Reference proteome</keyword>
<dbReference type="SUPFAM" id="SSF159894">
    <property type="entry name" value="YgaC/TfoX-N like"/>
    <property type="match status" value="1"/>
</dbReference>
<name>A0A8J3GJ80_9HYPH</name>
<protein>
    <submittedName>
        <fullName evidence="2">Competence protein TfoX</fullName>
    </submittedName>
</protein>
<evidence type="ECO:0000313" key="3">
    <source>
        <dbReference type="Proteomes" id="UP000630142"/>
    </source>
</evidence>
<dbReference type="InterPro" id="IPR007076">
    <property type="entry name" value="TfoX_N"/>
</dbReference>
<dbReference type="AlphaFoldDB" id="A0A8J3GJ80"/>
<dbReference type="Gene3D" id="3.30.1460.30">
    <property type="entry name" value="YgaC/TfoX-N like chaperone"/>
    <property type="match status" value="1"/>
</dbReference>
<reference evidence="2" key="2">
    <citation type="submission" date="2020-09" db="EMBL/GenBank/DDBJ databases">
        <authorList>
            <person name="Sun Q."/>
            <person name="Kim S."/>
        </authorList>
    </citation>
    <scope>NUCLEOTIDE SEQUENCE</scope>
    <source>
        <strain evidence="2">KCTC 42249</strain>
    </source>
</reference>
<accession>A0A8J3GJ80</accession>
<evidence type="ECO:0000259" key="1">
    <source>
        <dbReference type="Pfam" id="PF04993"/>
    </source>
</evidence>